<dbReference type="EMBL" id="LHCI01000106">
    <property type="protein sequence ID" value="KOX90583.1"/>
    <property type="molecule type" value="Genomic_DNA"/>
</dbReference>
<feature type="chain" id="PRO_5005859965" description="Lipoprotein" evidence="1">
    <location>
        <begin position="21"/>
        <end position="180"/>
    </location>
</feature>
<name>A0A0N0U8S4_THEAQ</name>
<comment type="caution">
    <text evidence="2">The sequence shown here is derived from an EMBL/GenBank/DDBJ whole genome shotgun (WGS) entry which is preliminary data.</text>
</comment>
<evidence type="ECO:0008006" key="4">
    <source>
        <dbReference type="Google" id="ProtNLM"/>
    </source>
</evidence>
<accession>A0A0N0U8S4</accession>
<evidence type="ECO:0000313" key="2">
    <source>
        <dbReference type="EMBL" id="KOX90583.1"/>
    </source>
</evidence>
<dbReference type="PATRIC" id="fig|271.14.peg.1846"/>
<dbReference type="PROSITE" id="PS51257">
    <property type="entry name" value="PROKAR_LIPOPROTEIN"/>
    <property type="match status" value="1"/>
</dbReference>
<keyword evidence="1" id="KW-0732">Signal</keyword>
<dbReference type="RefSeq" id="WP_053768111.1">
    <property type="nucleotide sequence ID" value="NZ_LHCI01000106.1"/>
</dbReference>
<evidence type="ECO:0000256" key="1">
    <source>
        <dbReference type="SAM" id="SignalP"/>
    </source>
</evidence>
<proteinExistence type="predicted"/>
<dbReference type="Proteomes" id="UP000037685">
    <property type="component" value="Unassembled WGS sequence"/>
</dbReference>
<feature type="signal peptide" evidence="1">
    <location>
        <begin position="1"/>
        <end position="20"/>
    </location>
</feature>
<reference evidence="2 3" key="1">
    <citation type="submission" date="2015-07" db="EMBL/GenBank/DDBJ databases">
        <authorList>
            <person name="Noorani M."/>
        </authorList>
    </citation>
    <scope>NUCLEOTIDE SEQUENCE [LARGE SCALE GENOMIC DNA]</scope>
    <source>
        <strain evidence="3">ATCC 25104 / DSM 625 / JCM 10724 / NBRC 103206 / NCIMB 11243 / YT-1</strain>
    </source>
</reference>
<organism evidence="2 3">
    <name type="scientific">Thermus aquaticus</name>
    <dbReference type="NCBI Taxonomy" id="271"/>
    <lineage>
        <taxon>Bacteria</taxon>
        <taxon>Thermotogati</taxon>
        <taxon>Deinococcota</taxon>
        <taxon>Deinococci</taxon>
        <taxon>Thermales</taxon>
        <taxon>Thermaceae</taxon>
        <taxon>Thermus</taxon>
    </lineage>
</organism>
<sequence>MKRALLLTGLLLLAACSGHTVHRLEVDLLSFVPQDSRQGTLDLTQTEIQVPGDPAGQEVAVPGVDALVDARFLVQAELENTGTLPASLSLEVRLAPQGDADLYDGNGDIQVGSATLSLNPGQKGPLGLDLTLKAGDPGYDLVKSGNFRVGARMSLSGEKVSYKLTQAEVVLRLKLFNLIP</sequence>
<evidence type="ECO:0000313" key="3">
    <source>
        <dbReference type="Proteomes" id="UP000037685"/>
    </source>
</evidence>
<dbReference type="AlphaFoldDB" id="A0A0N0U8S4"/>
<protein>
    <recommendedName>
        <fullName evidence="4">Lipoprotein</fullName>
    </recommendedName>
</protein>
<gene>
    <name evidence="2" type="ORF">BVI061214_01777</name>
</gene>